<feature type="transmembrane region" description="Helical" evidence="1">
    <location>
        <begin position="6"/>
        <end position="39"/>
    </location>
</feature>
<sequence length="48" mass="5554">MVYIAIIIGLFAFIYLATLSHWAVIAYLVGIAVILWFVWIKKRKAKND</sequence>
<gene>
    <name evidence="2" type="ORF">METZ01_LOCUS473016</name>
</gene>
<evidence type="ECO:0000256" key="1">
    <source>
        <dbReference type="SAM" id="Phobius"/>
    </source>
</evidence>
<accession>A0A383BJT5</accession>
<organism evidence="2">
    <name type="scientific">marine metagenome</name>
    <dbReference type="NCBI Taxonomy" id="408172"/>
    <lineage>
        <taxon>unclassified sequences</taxon>
        <taxon>metagenomes</taxon>
        <taxon>ecological metagenomes</taxon>
    </lineage>
</organism>
<dbReference type="EMBL" id="UINC01201015">
    <property type="protein sequence ID" value="SVE20162.1"/>
    <property type="molecule type" value="Genomic_DNA"/>
</dbReference>
<keyword evidence="1" id="KW-1133">Transmembrane helix</keyword>
<dbReference type="AlphaFoldDB" id="A0A383BJT5"/>
<protein>
    <submittedName>
        <fullName evidence="2">Uncharacterized protein</fullName>
    </submittedName>
</protein>
<reference evidence="2" key="1">
    <citation type="submission" date="2018-05" db="EMBL/GenBank/DDBJ databases">
        <authorList>
            <person name="Lanie J.A."/>
            <person name="Ng W.-L."/>
            <person name="Kazmierczak K.M."/>
            <person name="Andrzejewski T.M."/>
            <person name="Davidsen T.M."/>
            <person name="Wayne K.J."/>
            <person name="Tettelin H."/>
            <person name="Glass J.I."/>
            <person name="Rusch D."/>
            <person name="Podicherti R."/>
            <person name="Tsui H.-C.T."/>
            <person name="Winkler M.E."/>
        </authorList>
    </citation>
    <scope>NUCLEOTIDE SEQUENCE</scope>
</reference>
<evidence type="ECO:0000313" key="2">
    <source>
        <dbReference type="EMBL" id="SVE20162.1"/>
    </source>
</evidence>
<proteinExistence type="predicted"/>
<keyword evidence="1" id="KW-0472">Membrane</keyword>
<keyword evidence="1" id="KW-0812">Transmembrane</keyword>
<name>A0A383BJT5_9ZZZZ</name>